<evidence type="ECO:0000313" key="2">
    <source>
        <dbReference type="Proteomes" id="UP000033035"/>
    </source>
</evidence>
<dbReference type="AlphaFoldDB" id="A0A0F5JCQ6"/>
<dbReference type="InterPro" id="IPR045724">
    <property type="entry name" value="DUF6078"/>
</dbReference>
<dbReference type="EMBL" id="AQHW01000015">
    <property type="protein sequence ID" value="KKB55237.1"/>
    <property type="molecule type" value="Genomic_DNA"/>
</dbReference>
<dbReference type="RefSeq" id="WP_028729731.1">
    <property type="nucleotide sequence ID" value="NZ_KE386764.1"/>
</dbReference>
<gene>
    <name evidence="1" type="ORF">HMPREF1536_02697</name>
</gene>
<accession>A0A0F5JCQ6</accession>
<reference evidence="1 2" key="1">
    <citation type="submission" date="2013-04" db="EMBL/GenBank/DDBJ databases">
        <title>The Genome Sequence of Parabacteroides gordonii DSM 23371.</title>
        <authorList>
            <consortium name="The Broad Institute Genomics Platform"/>
            <person name="Earl A."/>
            <person name="Ward D."/>
            <person name="Feldgarden M."/>
            <person name="Gevers D."/>
            <person name="Martens E."/>
            <person name="Sakamoto M."/>
            <person name="Benno Y."/>
            <person name="Suzuki N."/>
            <person name="Matsunaga N."/>
            <person name="Koshihara K."/>
            <person name="Seki M."/>
            <person name="Komiya H."/>
            <person name="Walker B."/>
            <person name="Young S."/>
            <person name="Zeng Q."/>
            <person name="Gargeya S."/>
            <person name="Fitzgerald M."/>
            <person name="Haas B."/>
            <person name="Abouelleil A."/>
            <person name="Allen A.W."/>
            <person name="Alvarado L."/>
            <person name="Arachchi H.M."/>
            <person name="Berlin A.M."/>
            <person name="Chapman S.B."/>
            <person name="Gainer-Dewar J."/>
            <person name="Goldberg J."/>
            <person name="Griggs A."/>
            <person name="Gujja S."/>
            <person name="Hansen M."/>
            <person name="Howarth C."/>
            <person name="Imamovic A."/>
            <person name="Ireland A."/>
            <person name="Larimer J."/>
            <person name="McCowan C."/>
            <person name="Murphy C."/>
            <person name="Pearson M."/>
            <person name="Poon T.W."/>
            <person name="Priest M."/>
            <person name="Roberts A."/>
            <person name="Saif S."/>
            <person name="Shea T."/>
            <person name="Sisk P."/>
            <person name="Sykes S."/>
            <person name="Wortman J."/>
            <person name="Nusbaum C."/>
            <person name="Birren B."/>
        </authorList>
    </citation>
    <scope>NUCLEOTIDE SEQUENCE [LARGE SCALE GENOMIC DNA]</scope>
    <source>
        <strain evidence="1 2">MS-1</strain>
    </source>
</reference>
<dbReference type="HOGENOM" id="CLU_115284_0_0_10"/>
<proteinExistence type="predicted"/>
<comment type="caution">
    <text evidence="1">The sequence shown here is derived from an EMBL/GenBank/DDBJ whole genome shotgun (WGS) entry which is preliminary data.</text>
</comment>
<evidence type="ECO:0000313" key="1">
    <source>
        <dbReference type="EMBL" id="KKB55237.1"/>
    </source>
</evidence>
<dbReference type="Proteomes" id="UP000033035">
    <property type="component" value="Unassembled WGS sequence"/>
</dbReference>
<organism evidence="1 2">
    <name type="scientific">Parabacteroides gordonii MS-1 = DSM 23371</name>
    <dbReference type="NCBI Taxonomy" id="1203610"/>
    <lineage>
        <taxon>Bacteria</taxon>
        <taxon>Pseudomonadati</taxon>
        <taxon>Bacteroidota</taxon>
        <taxon>Bacteroidia</taxon>
        <taxon>Bacteroidales</taxon>
        <taxon>Tannerellaceae</taxon>
        <taxon>Parabacteroides</taxon>
    </lineage>
</organism>
<keyword evidence="2" id="KW-1185">Reference proteome</keyword>
<sequence>MKPDFNYNDFPASFANCFREQCPHGDKCLRRQMALHVPKDRGGIYILNPGYLDALGDKECPFFVLDEPQKFAKGITWLYDDLPLRKAEAIKSQIIAHLGRSTYYRCKQKRRLIRPKEQACIKKLFLAHGISTEPRYDEYQEYYDLG</sequence>
<dbReference type="Pfam" id="PF19555">
    <property type="entry name" value="DUF6078"/>
    <property type="match status" value="1"/>
</dbReference>
<dbReference type="PATRIC" id="fig|1203610.3.peg.2765"/>
<protein>
    <submittedName>
        <fullName evidence="1">Uncharacterized protein</fullName>
    </submittedName>
</protein>
<name>A0A0F5JCQ6_9BACT</name>